<organism evidence="11 12">
    <name type="scientific">Halopseudomonas pachastrellae</name>
    <dbReference type="NCBI Taxonomy" id="254161"/>
    <lineage>
        <taxon>Bacteria</taxon>
        <taxon>Pseudomonadati</taxon>
        <taxon>Pseudomonadota</taxon>
        <taxon>Gammaproteobacteria</taxon>
        <taxon>Pseudomonadales</taxon>
        <taxon>Pseudomonadaceae</taxon>
        <taxon>Halopseudomonas</taxon>
    </lineage>
</organism>
<dbReference type="InterPro" id="IPR006685">
    <property type="entry name" value="MscS_channel_2nd"/>
</dbReference>
<comment type="caution">
    <text evidence="11">The sequence shown here is derived from an EMBL/GenBank/DDBJ whole genome shotgun (WGS) entry which is preliminary data.</text>
</comment>
<evidence type="ECO:0000256" key="1">
    <source>
        <dbReference type="ARBA" id="ARBA00004651"/>
    </source>
</evidence>
<evidence type="ECO:0000256" key="3">
    <source>
        <dbReference type="ARBA" id="ARBA00022475"/>
    </source>
</evidence>
<feature type="transmembrane region" description="Helical" evidence="7">
    <location>
        <begin position="165"/>
        <end position="185"/>
    </location>
</feature>
<dbReference type="InterPro" id="IPR011066">
    <property type="entry name" value="MscS_channel_C_sf"/>
</dbReference>
<evidence type="ECO:0000259" key="9">
    <source>
        <dbReference type="Pfam" id="PF21082"/>
    </source>
</evidence>
<dbReference type="PANTHER" id="PTHR43634:SF2">
    <property type="entry name" value="LOW CONDUCTANCE MECHANOSENSITIVE CHANNEL YNAI"/>
    <property type="match status" value="1"/>
</dbReference>
<dbReference type="Gene3D" id="3.30.70.100">
    <property type="match status" value="1"/>
</dbReference>
<keyword evidence="6 7" id="KW-0472">Membrane</keyword>
<dbReference type="Gene3D" id="2.30.30.60">
    <property type="match status" value="1"/>
</dbReference>
<feature type="transmembrane region" description="Helical" evidence="7">
    <location>
        <begin position="22"/>
        <end position="40"/>
    </location>
</feature>
<dbReference type="PANTHER" id="PTHR43634">
    <property type="entry name" value="OW CONDUCTANCE MECHANOSENSITIVE CHANNEL"/>
    <property type="match status" value="1"/>
</dbReference>
<dbReference type="GO" id="GO:0005886">
    <property type="term" value="C:plasma membrane"/>
    <property type="evidence" value="ECO:0007669"/>
    <property type="project" value="UniProtKB-SubCell"/>
</dbReference>
<feature type="domain" description="Mechanosensitive ion channel MscS C-terminal" evidence="9">
    <location>
        <begin position="266"/>
        <end position="346"/>
    </location>
</feature>
<evidence type="ECO:0000313" key="11">
    <source>
        <dbReference type="EMBL" id="ONM44644.1"/>
    </source>
</evidence>
<keyword evidence="5 7" id="KW-1133">Transmembrane helix</keyword>
<comment type="subcellular location">
    <subcellularLocation>
        <location evidence="1">Cell membrane</location>
        <topology evidence="1">Multi-pass membrane protein</topology>
    </subcellularLocation>
</comment>
<dbReference type="InterPro" id="IPR049278">
    <property type="entry name" value="MS_channel_C"/>
</dbReference>
<evidence type="ECO:0000256" key="7">
    <source>
        <dbReference type="SAM" id="Phobius"/>
    </source>
</evidence>
<dbReference type="Gene3D" id="1.10.287.1260">
    <property type="match status" value="1"/>
</dbReference>
<accession>A0A1S8DGW8</accession>
<dbReference type="Pfam" id="PF21088">
    <property type="entry name" value="MS_channel_1st"/>
    <property type="match status" value="1"/>
</dbReference>
<keyword evidence="3" id="KW-1003">Cell membrane</keyword>
<dbReference type="SUPFAM" id="SSF82689">
    <property type="entry name" value="Mechanosensitive channel protein MscS (YggB), C-terminal domain"/>
    <property type="match status" value="1"/>
</dbReference>
<evidence type="ECO:0000256" key="4">
    <source>
        <dbReference type="ARBA" id="ARBA00022692"/>
    </source>
</evidence>
<dbReference type="GO" id="GO:0008381">
    <property type="term" value="F:mechanosensitive monoatomic ion channel activity"/>
    <property type="evidence" value="ECO:0007669"/>
    <property type="project" value="UniProtKB-ARBA"/>
</dbReference>
<feature type="domain" description="Mechanosensitive ion channel transmembrane helices 2/3" evidence="10">
    <location>
        <begin position="145"/>
        <end position="186"/>
    </location>
</feature>
<dbReference type="AlphaFoldDB" id="A0A1S8DGW8"/>
<dbReference type="InterPro" id="IPR049142">
    <property type="entry name" value="MS_channel_1st"/>
</dbReference>
<keyword evidence="12" id="KW-1185">Reference proteome</keyword>
<dbReference type="InterPro" id="IPR023408">
    <property type="entry name" value="MscS_beta-dom_sf"/>
</dbReference>
<feature type="transmembrane region" description="Helical" evidence="7">
    <location>
        <begin position="70"/>
        <end position="88"/>
    </location>
</feature>
<dbReference type="Pfam" id="PF00924">
    <property type="entry name" value="MS_channel_2nd"/>
    <property type="match status" value="1"/>
</dbReference>
<evidence type="ECO:0000259" key="10">
    <source>
        <dbReference type="Pfam" id="PF21088"/>
    </source>
</evidence>
<evidence type="ECO:0000256" key="2">
    <source>
        <dbReference type="ARBA" id="ARBA00008017"/>
    </source>
</evidence>
<dbReference type="InterPro" id="IPR045042">
    <property type="entry name" value="YnaI-like"/>
</dbReference>
<reference evidence="11 12" key="1">
    <citation type="submission" date="2017-01" db="EMBL/GenBank/DDBJ databases">
        <title>Draft genome sequence of Pseudomonas pachastrellae type strain CCUG 46540T from a deep sea.</title>
        <authorList>
            <person name="Gomila M."/>
            <person name="Mulet M."/>
            <person name="Lalucat J."/>
            <person name="Garcia-Valdes E."/>
        </authorList>
    </citation>
    <scope>NUCLEOTIDE SEQUENCE [LARGE SCALE GENOMIC DNA]</scope>
    <source>
        <strain evidence="11 12">CCUG 46540</strain>
    </source>
</reference>
<dbReference type="SUPFAM" id="SSF82861">
    <property type="entry name" value="Mechanosensitive channel protein MscS (YggB), transmembrane region"/>
    <property type="match status" value="1"/>
</dbReference>
<evidence type="ECO:0000313" key="12">
    <source>
        <dbReference type="Proteomes" id="UP000242847"/>
    </source>
</evidence>
<keyword evidence="4 7" id="KW-0812">Transmembrane</keyword>
<dbReference type="EMBL" id="MUBC01000011">
    <property type="protein sequence ID" value="ONM44644.1"/>
    <property type="molecule type" value="Genomic_DNA"/>
</dbReference>
<dbReference type="STRING" id="254161.SAMN05216256_11879"/>
<protein>
    <submittedName>
        <fullName evidence="11">Mechanosensitive ion channel protein MscS</fullName>
    </submittedName>
</protein>
<evidence type="ECO:0000259" key="8">
    <source>
        <dbReference type="Pfam" id="PF00924"/>
    </source>
</evidence>
<dbReference type="Pfam" id="PF21082">
    <property type="entry name" value="MS_channel_3rd"/>
    <property type="match status" value="1"/>
</dbReference>
<gene>
    <name evidence="11" type="ORF">BXT89_06800</name>
</gene>
<dbReference type="SUPFAM" id="SSF50182">
    <property type="entry name" value="Sm-like ribonucleoproteins"/>
    <property type="match status" value="1"/>
</dbReference>
<dbReference type="RefSeq" id="WP_083725981.1">
    <property type="nucleotide sequence ID" value="NZ_FOUD01000018.1"/>
</dbReference>
<comment type="similarity">
    <text evidence="2">Belongs to the MscS (TC 1.A.23) family.</text>
</comment>
<dbReference type="Proteomes" id="UP000242847">
    <property type="component" value="Unassembled WGS sequence"/>
</dbReference>
<dbReference type="InterPro" id="IPR011014">
    <property type="entry name" value="MscS_channel_TM-2"/>
</dbReference>
<sequence>MNDLLEQLPEQIEQLPLIGEYWIYQVFAVVFSALVLAYIVKRVLDHVQRRAERTRNIWDDALVDAARRPAWVMIWSMGLMWAARITAVQMDQALEQVLDQIQRVLLIVLLAWFLLRLMQQIERRLVDPRYRDKPADQTTVSAIGKLLRASVVITAALVILQSLGYSVSGVLAFGGIGGLAVGFAAKDLLANFFGGLMVYLDRPFVVGNWVRSPDRNIEGTVEHIGWRLTRIRTFDKRPLYIPNAIFNNIVVENPSRMTHRRIYEHIGIRYADIGRMEQIVADVRQMLQGHEDIDQDQTLMVFFDRCSPSSVDFFIYCFTTPVWAEFHRVKEDVLLKILDIIESHEAQVAFPTSTLHLPDALALRRAQAGEGEPGPETRSEQAVDA</sequence>
<feature type="domain" description="Mechanosensitive ion channel MscS" evidence="8">
    <location>
        <begin position="187"/>
        <end position="256"/>
    </location>
</feature>
<evidence type="ECO:0000256" key="5">
    <source>
        <dbReference type="ARBA" id="ARBA00022989"/>
    </source>
</evidence>
<feature type="transmembrane region" description="Helical" evidence="7">
    <location>
        <begin position="100"/>
        <end position="118"/>
    </location>
</feature>
<proteinExistence type="inferred from homology"/>
<dbReference type="InterPro" id="IPR010920">
    <property type="entry name" value="LSM_dom_sf"/>
</dbReference>
<evidence type="ECO:0000256" key="6">
    <source>
        <dbReference type="ARBA" id="ARBA00023136"/>
    </source>
</evidence>
<name>A0A1S8DGW8_9GAMM</name>